<evidence type="ECO:0000313" key="18">
    <source>
        <dbReference type="Proteomes" id="UP000635565"/>
    </source>
</evidence>
<evidence type="ECO:0000256" key="4">
    <source>
        <dbReference type="ARBA" id="ARBA00016902"/>
    </source>
</evidence>
<evidence type="ECO:0000256" key="3">
    <source>
        <dbReference type="ARBA" id="ARBA00013194"/>
    </source>
</evidence>
<dbReference type="Proteomes" id="UP000635565">
    <property type="component" value="Unassembled WGS sequence"/>
</dbReference>
<gene>
    <name evidence="11 17" type="primary">tig</name>
    <name evidence="17" type="ORF">KSZ_62730</name>
</gene>
<dbReference type="PIRSF" id="PIRSF003095">
    <property type="entry name" value="Trigger_factor"/>
    <property type="match status" value="1"/>
</dbReference>
<keyword evidence="11" id="KW-0963">Cytoplasm</keyword>
<evidence type="ECO:0000256" key="2">
    <source>
        <dbReference type="ARBA" id="ARBA00005464"/>
    </source>
</evidence>
<evidence type="ECO:0000256" key="7">
    <source>
        <dbReference type="ARBA" id="ARBA00023186"/>
    </source>
</evidence>
<comment type="domain">
    <text evidence="11">Consists of 3 domains; the N-terminus binds the ribosome, the middle domain has PPIase activity, while the C-terminus has intrinsic chaperone activity on its own.</text>
</comment>
<keyword evidence="18" id="KW-1185">Reference proteome</keyword>
<feature type="region of interest" description="Disordered" evidence="13">
    <location>
        <begin position="444"/>
        <end position="478"/>
    </location>
</feature>
<keyword evidence="6 11" id="KW-0697">Rotamase</keyword>
<proteinExistence type="inferred from homology"/>
<comment type="function">
    <text evidence="11">Involved in protein export. Acts as a chaperone by maintaining the newly synthesized protein in an open conformation. Functions as a peptidyl-prolyl cis-trans isomerase.</text>
</comment>
<organism evidence="17 18">
    <name type="scientific">Dictyobacter formicarum</name>
    <dbReference type="NCBI Taxonomy" id="2778368"/>
    <lineage>
        <taxon>Bacteria</taxon>
        <taxon>Bacillati</taxon>
        <taxon>Chloroflexota</taxon>
        <taxon>Ktedonobacteria</taxon>
        <taxon>Ktedonobacterales</taxon>
        <taxon>Dictyobacteraceae</taxon>
        <taxon>Dictyobacter</taxon>
    </lineage>
</organism>
<dbReference type="InterPro" id="IPR008880">
    <property type="entry name" value="Trigger_fac_C"/>
</dbReference>
<feature type="domain" description="Trigger factor ribosome-binding bacterial" evidence="15">
    <location>
        <begin position="1"/>
        <end position="144"/>
    </location>
</feature>
<dbReference type="InterPro" id="IPR027304">
    <property type="entry name" value="Trigger_fact/SurA_dom_sf"/>
</dbReference>
<keyword evidence="9 11" id="KW-0131">Cell cycle</keyword>
<dbReference type="InterPro" id="IPR037041">
    <property type="entry name" value="Trigger_fac_C_sf"/>
</dbReference>
<evidence type="ECO:0000256" key="6">
    <source>
        <dbReference type="ARBA" id="ARBA00023110"/>
    </source>
</evidence>
<dbReference type="InterPro" id="IPR036611">
    <property type="entry name" value="Trigger_fac_ribosome-bd_sf"/>
</dbReference>
<dbReference type="Gene3D" id="1.10.3120.10">
    <property type="entry name" value="Trigger factor, C-terminal domain"/>
    <property type="match status" value="1"/>
</dbReference>
<feature type="coiled-coil region" evidence="12">
    <location>
        <begin position="128"/>
        <end position="155"/>
    </location>
</feature>
<accession>A0ABQ3VQX3</accession>
<reference evidence="17 18" key="1">
    <citation type="journal article" date="2021" name="Int. J. Syst. Evol. Microbiol.">
        <title>Reticulibacter mediterranei gen. nov., sp. nov., within the new family Reticulibacteraceae fam. nov., and Ktedonospora formicarum gen. nov., sp. nov., Ktedonobacter robiniae sp. nov., Dictyobacter formicarum sp. nov. and Dictyobacter arantiisoli sp. nov., belonging to the class Ktedonobacteria.</title>
        <authorList>
            <person name="Yabe S."/>
            <person name="Zheng Y."/>
            <person name="Wang C.M."/>
            <person name="Sakai Y."/>
            <person name="Abe K."/>
            <person name="Yokota A."/>
            <person name="Donadio S."/>
            <person name="Cavaletti L."/>
            <person name="Monciardini P."/>
        </authorList>
    </citation>
    <scope>NUCLEOTIDE SEQUENCE [LARGE SCALE GENOMIC DNA]</scope>
    <source>
        <strain evidence="17 18">SOSP1-9</strain>
    </source>
</reference>
<name>A0ABQ3VQX3_9CHLR</name>
<sequence length="478" mass="54725">MKVSVEKLPTSEAVLNVDVTWDEMQKASDKAYRKLVKQVDIQGFRRGKAPRTILERRVGKEYIYQEGLDDLISEAYRNALKENDLTPISQPKLDAPIFEMGQDYHFSLTVPILTPVKLPDYKSMHFDREEATVTSEEVDQEIESFQNRLAEWESVERPVEYNDRIKADLKLTSGEQQISDLKDNTFEITKERHGLFSGMDEHIVGMKAGESKSFTTTIPEDYSNEKLAGKEANYEVTVNTVEAKQVPALDDEFAKKVSDDQFDNMEDLRKAVSDNILERKKRTITEELRDNAMKAIIEKSEFVIHPVLIDEEVAEMEHQFGHMLEQQHLNMAQYLKMVNKTEEEYRQELRPDAEERIKRQLVQEQIANEENITVEPAEIEALFNAYEQIGQPLPKTEDQIRSLMLSFRREKTLTRLIELTTEPEPDEEIEEEEAAEDAAVANAEAAALASETEATDTSAEESAAATPLPDDQKTETVE</sequence>
<dbReference type="Pfam" id="PF00254">
    <property type="entry name" value="FKBP_C"/>
    <property type="match status" value="1"/>
</dbReference>
<evidence type="ECO:0000256" key="13">
    <source>
        <dbReference type="SAM" id="MobiDB-lite"/>
    </source>
</evidence>
<dbReference type="PANTHER" id="PTHR30560:SF3">
    <property type="entry name" value="TRIGGER FACTOR-LIKE PROTEIN TIG, CHLOROPLASTIC"/>
    <property type="match status" value="1"/>
</dbReference>
<comment type="similarity">
    <text evidence="2 11">Belongs to the FKBP-type PPIase family. Tig subfamily.</text>
</comment>
<dbReference type="SUPFAM" id="SSF54534">
    <property type="entry name" value="FKBP-like"/>
    <property type="match status" value="1"/>
</dbReference>
<evidence type="ECO:0000259" key="15">
    <source>
        <dbReference type="Pfam" id="PF05697"/>
    </source>
</evidence>
<evidence type="ECO:0000256" key="5">
    <source>
        <dbReference type="ARBA" id="ARBA00022618"/>
    </source>
</evidence>
<dbReference type="InterPro" id="IPR008881">
    <property type="entry name" value="Trigger_fac_ribosome-bd_bac"/>
</dbReference>
<dbReference type="Gene3D" id="3.10.50.40">
    <property type="match status" value="1"/>
</dbReference>
<dbReference type="InterPro" id="IPR046357">
    <property type="entry name" value="PPIase_dom_sf"/>
</dbReference>
<feature type="domain" description="PPIase FKBP-type" evidence="14">
    <location>
        <begin position="162"/>
        <end position="238"/>
    </location>
</feature>
<dbReference type="RefSeq" id="WP_201365864.1">
    <property type="nucleotide sequence ID" value="NZ_BNJJ01000023.1"/>
</dbReference>
<evidence type="ECO:0000259" key="14">
    <source>
        <dbReference type="Pfam" id="PF00254"/>
    </source>
</evidence>
<dbReference type="NCBIfam" id="TIGR00115">
    <property type="entry name" value="tig"/>
    <property type="match status" value="1"/>
</dbReference>
<dbReference type="InterPro" id="IPR005215">
    <property type="entry name" value="Trig_fac"/>
</dbReference>
<evidence type="ECO:0000259" key="16">
    <source>
        <dbReference type="Pfam" id="PF05698"/>
    </source>
</evidence>
<protein>
    <recommendedName>
        <fullName evidence="4 11">Trigger factor</fullName>
        <shortName evidence="11">TF</shortName>
        <ecNumber evidence="3 11">5.2.1.8</ecNumber>
    </recommendedName>
    <alternativeName>
        <fullName evidence="10 11">PPIase</fullName>
    </alternativeName>
</protein>
<comment type="catalytic activity">
    <reaction evidence="1 11">
        <text>[protein]-peptidylproline (omega=180) = [protein]-peptidylproline (omega=0)</text>
        <dbReference type="Rhea" id="RHEA:16237"/>
        <dbReference type="Rhea" id="RHEA-COMP:10747"/>
        <dbReference type="Rhea" id="RHEA-COMP:10748"/>
        <dbReference type="ChEBI" id="CHEBI:83833"/>
        <dbReference type="ChEBI" id="CHEBI:83834"/>
        <dbReference type="EC" id="5.2.1.8"/>
    </reaction>
</comment>
<feature type="compositionally biased region" description="Low complexity" evidence="13">
    <location>
        <begin position="444"/>
        <end position="468"/>
    </location>
</feature>
<dbReference type="Pfam" id="PF05698">
    <property type="entry name" value="Trigger_C"/>
    <property type="match status" value="1"/>
</dbReference>
<dbReference type="EC" id="5.2.1.8" evidence="3 11"/>
<evidence type="ECO:0000256" key="10">
    <source>
        <dbReference type="ARBA" id="ARBA00029986"/>
    </source>
</evidence>
<comment type="subcellular location">
    <subcellularLocation>
        <location evidence="11">Cytoplasm</location>
    </subcellularLocation>
    <text evidence="11">About half TF is bound to the ribosome near the polypeptide exit tunnel while the other half is free in the cytoplasm.</text>
</comment>
<dbReference type="InterPro" id="IPR001179">
    <property type="entry name" value="PPIase_FKBP_dom"/>
</dbReference>
<evidence type="ECO:0000256" key="11">
    <source>
        <dbReference type="HAMAP-Rule" id="MF_00303"/>
    </source>
</evidence>
<evidence type="ECO:0000256" key="9">
    <source>
        <dbReference type="ARBA" id="ARBA00023306"/>
    </source>
</evidence>
<keyword evidence="7 11" id="KW-0143">Chaperone</keyword>
<dbReference type="SUPFAM" id="SSF109998">
    <property type="entry name" value="Triger factor/SurA peptide-binding domain-like"/>
    <property type="match status" value="1"/>
</dbReference>
<keyword evidence="8 11" id="KW-0413">Isomerase</keyword>
<evidence type="ECO:0000313" key="17">
    <source>
        <dbReference type="EMBL" id="GHO88267.1"/>
    </source>
</evidence>
<dbReference type="Gene3D" id="3.30.70.1050">
    <property type="entry name" value="Trigger factor ribosome-binding domain"/>
    <property type="match status" value="1"/>
</dbReference>
<dbReference type="EMBL" id="BNJJ01000023">
    <property type="protein sequence ID" value="GHO88267.1"/>
    <property type="molecule type" value="Genomic_DNA"/>
</dbReference>
<keyword evidence="12" id="KW-0175">Coiled coil</keyword>
<feature type="domain" description="Trigger factor C-terminal" evidence="16">
    <location>
        <begin position="265"/>
        <end position="383"/>
    </location>
</feature>
<comment type="caution">
    <text evidence="17">The sequence shown here is derived from an EMBL/GenBank/DDBJ whole genome shotgun (WGS) entry which is preliminary data.</text>
</comment>
<keyword evidence="5 11" id="KW-0132">Cell division</keyword>
<dbReference type="SUPFAM" id="SSF102735">
    <property type="entry name" value="Trigger factor ribosome-binding domain"/>
    <property type="match status" value="1"/>
</dbReference>
<evidence type="ECO:0000256" key="1">
    <source>
        <dbReference type="ARBA" id="ARBA00000971"/>
    </source>
</evidence>
<evidence type="ECO:0000256" key="8">
    <source>
        <dbReference type="ARBA" id="ARBA00023235"/>
    </source>
</evidence>
<dbReference type="HAMAP" id="MF_00303">
    <property type="entry name" value="Trigger_factor_Tig"/>
    <property type="match status" value="1"/>
</dbReference>
<dbReference type="PANTHER" id="PTHR30560">
    <property type="entry name" value="TRIGGER FACTOR CHAPERONE AND PEPTIDYL-PROLYL CIS/TRANS ISOMERASE"/>
    <property type="match status" value="1"/>
</dbReference>
<dbReference type="Pfam" id="PF05697">
    <property type="entry name" value="Trigger_N"/>
    <property type="match status" value="1"/>
</dbReference>
<evidence type="ECO:0000256" key="12">
    <source>
        <dbReference type="SAM" id="Coils"/>
    </source>
</evidence>